<evidence type="ECO:0000259" key="2">
    <source>
        <dbReference type="Pfam" id="PF01844"/>
    </source>
</evidence>
<keyword evidence="3" id="KW-0614">Plasmid</keyword>
<dbReference type="KEGG" id="ipo:Ilyop_2653"/>
<dbReference type="HOGENOM" id="CLU_1123351_0_0_0"/>
<protein>
    <recommendedName>
        <fullName evidence="2">HNH domain-containing protein</fullName>
    </recommendedName>
</protein>
<dbReference type="Proteomes" id="UP000006875">
    <property type="component" value="Plasmid pILYOP01"/>
</dbReference>
<evidence type="ECO:0000256" key="1">
    <source>
        <dbReference type="SAM" id="Phobius"/>
    </source>
</evidence>
<dbReference type="AlphaFoldDB" id="E3HCE9"/>
<accession>E3HCE9</accession>
<dbReference type="Gene3D" id="1.10.30.50">
    <property type="match status" value="1"/>
</dbReference>
<sequence>MINVIFFWMAVFIIIFIFTRKSKSPYGDKKDGGILGSEKINFDNIKRKEIKVFFDDKLTDSEKLKLYGIFENKCFKCSSTEHLSIDHHIPISKGYPLKDKEAGLNAVVLCEKCNRKKGDTLPDEYYKKYELIRLENLGVKSHLYYSSKRIKEVEKNLLSYKLDFLRESIDKKEKIKFVYLNQEEILFTREGVEIHPFKISAERKLLYRGWIREWYLFSEENRERPFNIRWIYHLERSSGRISIKNKC</sequence>
<dbReference type="GO" id="GO:0004519">
    <property type="term" value="F:endonuclease activity"/>
    <property type="evidence" value="ECO:0007669"/>
    <property type="project" value="InterPro"/>
</dbReference>
<dbReference type="EMBL" id="CP002282">
    <property type="protein sequence ID" value="ADO84409.1"/>
    <property type="molecule type" value="Genomic_DNA"/>
</dbReference>
<reference evidence="3 4" key="1">
    <citation type="journal article" date="2010" name="Stand. Genomic Sci.">
        <title>Complete genome sequence of Ilyobacter polytropus type strain (CuHbu1).</title>
        <authorList>
            <person name="Sikorski J."/>
            <person name="Chertkov O."/>
            <person name="Lapidus A."/>
            <person name="Nolan M."/>
            <person name="Lucas S."/>
            <person name="Del Rio T.G."/>
            <person name="Tice H."/>
            <person name="Cheng J.F."/>
            <person name="Tapia R."/>
            <person name="Han C."/>
            <person name="Goodwin L."/>
            <person name="Pitluck S."/>
            <person name="Liolios K."/>
            <person name="Ivanova N."/>
            <person name="Mavromatis K."/>
            <person name="Mikhailova N."/>
            <person name="Pati A."/>
            <person name="Chen A."/>
            <person name="Palaniappan K."/>
            <person name="Land M."/>
            <person name="Hauser L."/>
            <person name="Chang Y.J."/>
            <person name="Jeffries C.D."/>
            <person name="Brambilla E."/>
            <person name="Yasawong M."/>
            <person name="Rohde M."/>
            <person name="Pukall R."/>
            <person name="Spring S."/>
            <person name="Goker M."/>
            <person name="Woyke T."/>
            <person name="Bristow J."/>
            <person name="Eisen J.A."/>
            <person name="Markowitz V."/>
            <person name="Hugenholtz P."/>
            <person name="Kyrpides N.C."/>
            <person name="Klenk H.P."/>
        </authorList>
    </citation>
    <scope>NUCLEOTIDE SEQUENCE [LARGE SCALE GENOMIC DNA]</scope>
    <source>
        <strain evidence="4">ATCC 51220 / DSM 2926 / LMG 16218 / CuHBu1</strain>
        <plasmid evidence="4">pILYOP01</plasmid>
    </source>
</reference>
<keyword evidence="4" id="KW-1185">Reference proteome</keyword>
<geneLocation type="plasmid" evidence="3 4">
    <name>pILYOP01</name>
</geneLocation>
<proteinExistence type="predicted"/>
<dbReference type="RefSeq" id="WP_013389066.1">
    <property type="nucleotide sequence ID" value="NC_014633.1"/>
</dbReference>
<dbReference type="GO" id="GO:0008270">
    <property type="term" value="F:zinc ion binding"/>
    <property type="evidence" value="ECO:0007669"/>
    <property type="project" value="InterPro"/>
</dbReference>
<evidence type="ECO:0000313" key="3">
    <source>
        <dbReference type="EMBL" id="ADO84409.1"/>
    </source>
</evidence>
<evidence type="ECO:0000313" key="4">
    <source>
        <dbReference type="Proteomes" id="UP000006875"/>
    </source>
</evidence>
<keyword evidence="1" id="KW-0812">Transmembrane</keyword>
<organism evidence="3 4">
    <name type="scientific">Ilyobacter polytropus (strain ATCC 51220 / DSM 2926 / LMG 16218 / CuHBu1)</name>
    <dbReference type="NCBI Taxonomy" id="572544"/>
    <lineage>
        <taxon>Bacteria</taxon>
        <taxon>Fusobacteriati</taxon>
        <taxon>Fusobacteriota</taxon>
        <taxon>Fusobacteriia</taxon>
        <taxon>Fusobacteriales</taxon>
        <taxon>Fusobacteriaceae</taxon>
        <taxon>Ilyobacter</taxon>
    </lineage>
</organism>
<keyword evidence="1" id="KW-1133">Transmembrane helix</keyword>
<keyword evidence="1" id="KW-0472">Membrane</keyword>
<dbReference type="GO" id="GO:0003676">
    <property type="term" value="F:nucleic acid binding"/>
    <property type="evidence" value="ECO:0007669"/>
    <property type="project" value="InterPro"/>
</dbReference>
<name>E3HCE9_ILYPC</name>
<feature type="transmembrane region" description="Helical" evidence="1">
    <location>
        <begin position="6"/>
        <end position="22"/>
    </location>
</feature>
<gene>
    <name evidence="3" type="ordered locus">Ilyop_2653</name>
</gene>
<feature type="domain" description="HNH" evidence="2">
    <location>
        <begin position="74"/>
        <end position="119"/>
    </location>
</feature>
<dbReference type="OrthoDB" id="9802901at2"/>
<dbReference type="Pfam" id="PF01844">
    <property type="entry name" value="HNH"/>
    <property type="match status" value="1"/>
</dbReference>
<dbReference type="InterPro" id="IPR002711">
    <property type="entry name" value="HNH"/>
</dbReference>